<evidence type="ECO:0000313" key="2">
    <source>
        <dbReference type="Proteomes" id="UP001221142"/>
    </source>
</evidence>
<keyword evidence="2" id="KW-1185">Reference proteome</keyword>
<evidence type="ECO:0000313" key="1">
    <source>
        <dbReference type="EMBL" id="KAJ7609859.1"/>
    </source>
</evidence>
<gene>
    <name evidence="1" type="ORF">FB45DRAFT_1038330</name>
</gene>
<sequence length="132" mass="16134">MSLYSRRRKRTPRSPRLIHHGRRMRLARNLRYRQILAEHWNFPPSQVTPMMLRYYKHRPWVWTWKLEEDARIQHIRQHIELLTGEFPGMPFVNKWASVIDGWVFTHGYQSHSCRFSDERLENLLAAHGMQGW</sequence>
<protein>
    <submittedName>
        <fullName evidence="1">Uncharacterized protein</fullName>
    </submittedName>
</protein>
<proteinExistence type="predicted"/>
<dbReference type="AlphaFoldDB" id="A0AAD7F932"/>
<reference evidence="1" key="1">
    <citation type="submission" date="2023-03" db="EMBL/GenBank/DDBJ databases">
        <title>Massive genome expansion in bonnet fungi (Mycena s.s.) driven by repeated elements and novel gene families across ecological guilds.</title>
        <authorList>
            <consortium name="Lawrence Berkeley National Laboratory"/>
            <person name="Harder C.B."/>
            <person name="Miyauchi S."/>
            <person name="Viragh M."/>
            <person name="Kuo A."/>
            <person name="Thoen E."/>
            <person name="Andreopoulos B."/>
            <person name="Lu D."/>
            <person name="Skrede I."/>
            <person name="Drula E."/>
            <person name="Henrissat B."/>
            <person name="Morin E."/>
            <person name="Kohler A."/>
            <person name="Barry K."/>
            <person name="LaButti K."/>
            <person name="Morin E."/>
            <person name="Salamov A."/>
            <person name="Lipzen A."/>
            <person name="Mereny Z."/>
            <person name="Hegedus B."/>
            <person name="Baldrian P."/>
            <person name="Stursova M."/>
            <person name="Weitz H."/>
            <person name="Taylor A."/>
            <person name="Grigoriev I.V."/>
            <person name="Nagy L.G."/>
            <person name="Martin F."/>
            <person name="Kauserud H."/>
        </authorList>
    </citation>
    <scope>NUCLEOTIDE SEQUENCE</scope>
    <source>
        <strain evidence="1">9284</strain>
    </source>
</reference>
<name>A0AAD7F932_9AGAR</name>
<accession>A0AAD7F932</accession>
<dbReference type="EMBL" id="JARKIF010000037">
    <property type="protein sequence ID" value="KAJ7609859.1"/>
    <property type="molecule type" value="Genomic_DNA"/>
</dbReference>
<comment type="caution">
    <text evidence="1">The sequence shown here is derived from an EMBL/GenBank/DDBJ whole genome shotgun (WGS) entry which is preliminary data.</text>
</comment>
<organism evidence="1 2">
    <name type="scientific">Roridomyces roridus</name>
    <dbReference type="NCBI Taxonomy" id="1738132"/>
    <lineage>
        <taxon>Eukaryota</taxon>
        <taxon>Fungi</taxon>
        <taxon>Dikarya</taxon>
        <taxon>Basidiomycota</taxon>
        <taxon>Agaricomycotina</taxon>
        <taxon>Agaricomycetes</taxon>
        <taxon>Agaricomycetidae</taxon>
        <taxon>Agaricales</taxon>
        <taxon>Marasmiineae</taxon>
        <taxon>Mycenaceae</taxon>
        <taxon>Roridomyces</taxon>
    </lineage>
</organism>
<dbReference type="Proteomes" id="UP001221142">
    <property type="component" value="Unassembled WGS sequence"/>
</dbReference>